<keyword evidence="3 5" id="KW-1133">Transmembrane helix</keyword>
<proteinExistence type="predicted"/>
<feature type="domain" description="Lipopolysaccharide assembly protein A" evidence="6">
    <location>
        <begin position="32"/>
        <end position="96"/>
    </location>
</feature>
<evidence type="ECO:0000256" key="1">
    <source>
        <dbReference type="ARBA" id="ARBA00022475"/>
    </source>
</evidence>
<dbReference type="RefSeq" id="WP_015820102.1">
    <property type="nucleotide sequence ID" value="NC_012997.1"/>
</dbReference>
<protein>
    <recommendedName>
        <fullName evidence="6">Lipopolysaccharide assembly protein A domain-containing protein</fullName>
    </recommendedName>
</protein>
<dbReference type="Proteomes" id="UP000009080">
    <property type="component" value="Chromosome"/>
</dbReference>
<evidence type="ECO:0000256" key="3">
    <source>
        <dbReference type="ARBA" id="ARBA00022989"/>
    </source>
</evidence>
<dbReference type="eggNOG" id="ENOG5030H7Q">
    <property type="taxonomic scope" value="Bacteria"/>
</dbReference>
<dbReference type="Pfam" id="PF06305">
    <property type="entry name" value="LapA_dom"/>
    <property type="match status" value="1"/>
</dbReference>
<organism evidence="7 8">
    <name type="scientific">Teredinibacter turnerae (strain ATCC 39867 / T7901)</name>
    <dbReference type="NCBI Taxonomy" id="377629"/>
    <lineage>
        <taxon>Bacteria</taxon>
        <taxon>Pseudomonadati</taxon>
        <taxon>Pseudomonadota</taxon>
        <taxon>Gammaproteobacteria</taxon>
        <taxon>Cellvibrionales</taxon>
        <taxon>Cellvibrionaceae</taxon>
        <taxon>Teredinibacter</taxon>
    </lineage>
</organism>
<evidence type="ECO:0000256" key="5">
    <source>
        <dbReference type="SAM" id="Phobius"/>
    </source>
</evidence>
<feature type="transmembrane region" description="Helical" evidence="5">
    <location>
        <begin position="50"/>
        <end position="73"/>
    </location>
</feature>
<dbReference type="InterPro" id="IPR010445">
    <property type="entry name" value="LapA_dom"/>
</dbReference>
<dbReference type="OrthoDB" id="5705432at2"/>
<keyword evidence="1" id="KW-1003">Cell membrane</keyword>
<dbReference type="KEGG" id="ttu:TERTU_1391"/>
<evidence type="ECO:0000256" key="2">
    <source>
        <dbReference type="ARBA" id="ARBA00022692"/>
    </source>
</evidence>
<evidence type="ECO:0000313" key="7">
    <source>
        <dbReference type="EMBL" id="ACR13987.1"/>
    </source>
</evidence>
<dbReference type="HOGENOM" id="CLU_2289613_0_0_6"/>
<keyword evidence="4 5" id="KW-0472">Membrane</keyword>
<feature type="transmembrane region" description="Helical" evidence="5">
    <location>
        <begin position="12"/>
        <end position="30"/>
    </location>
</feature>
<dbReference type="EMBL" id="CP001614">
    <property type="protein sequence ID" value="ACR13987.1"/>
    <property type="molecule type" value="Genomic_DNA"/>
</dbReference>
<dbReference type="GO" id="GO:0005886">
    <property type="term" value="C:plasma membrane"/>
    <property type="evidence" value="ECO:0007669"/>
    <property type="project" value="InterPro"/>
</dbReference>
<keyword evidence="2 5" id="KW-0812">Transmembrane</keyword>
<evidence type="ECO:0000256" key="4">
    <source>
        <dbReference type="ARBA" id="ARBA00023136"/>
    </source>
</evidence>
<reference evidence="7 8" key="1">
    <citation type="journal article" date="2009" name="PLoS ONE">
        <title>The complete genome of Teredinibacter turnerae T7901: an intracellular endosymbiont of marine wood-boring bivalves (shipworms).</title>
        <authorList>
            <person name="Yang J.C."/>
            <person name="Madupu R."/>
            <person name="Durkin A.S."/>
            <person name="Ekborg N.A."/>
            <person name="Pedamallu C.S."/>
            <person name="Hostetler J.B."/>
            <person name="Radune D."/>
            <person name="Toms B.S."/>
            <person name="Henrissat B."/>
            <person name="Coutinho P.M."/>
            <person name="Schwarz S."/>
            <person name="Field L."/>
            <person name="Trindade-Silva A.E."/>
            <person name="Soares C.A.G."/>
            <person name="Elshahawi S."/>
            <person name="Hanora A."/>
            <person name="Schmidt E.W."/>
            <person name="Haygood M.G."/>
            <person name="Posfai J."/>
            <person name="Benner J."/>
            <person name="Madinger C."/>
            <person name="Nove J."/>
            <person name="Anton B."/>
            <person name="Chaudhary K."/>
            <person name="Foster J."/>
            <person name="Holman A."/>
            <person name="Kumar S."/>
            <person name="Lessard P.A."/>
            <person name="Luyten Y.A."/>
            <person name="Slatko B."/>
            <person name="Wood N."/>
            <person name="Wu B."/>
            <person name="Teplitski M."/>
            <person name="Mougous J.D."/>
            <person name="Ward N."/>
            <person name="Eisen J.A."/>
            <person name="Badger J.H."/>
            <person name="Distel D.L."/>
        </authorList>
    </citation>
    <scope>NUCLEOTIDE SEQUENCE [LARGE SCALE GENOMIC DNA]</scope>
    <source>
        <strain evidence="8">ATCC 39867 / T7901</strain>
    </source>
</reference>
<name>C5BSJ9_TERTT</name>
<dbReference type="STRING" id="377629.TERTU_1391"/>
<gene>
    <name evidence="7" type="ordered locus">TERTU_1391</name>
</gene>
<sequence>MFARIYRWFRRLFILVWLLLVCAIAGWIAWANADLISVNLFAIQFPKLSIGFYLCFTFAFGILLGWFGTLILANTKLLARKRELNKAKKEVDKLRAAQLSP</sequence>
<accession>C5BSJ9</accession>
<keyword evidence="8" id="KW-1185">Reference proteome</keyword>
<evidence type="ECO:0000259" key="6">
    <source>
        <dbReference type="Pfam" id="PF06305"/>
    </source>
</evidence>
<dbReference type="AlphaFoldDB" id="C5BSJ9"/>
<evidence type="ECO:0000313" key="8">
    <source>
        <dbReference type="Proteomes" id="UP000009080"/>
    </source>
</evidence>